<comment type="pathway">
    <text evidence="2">Cell wall biogenesis; lipoteichoic acid biosynthesis.</text>
</comment>
<evidence type="ECO:0000256" key="1">
    <source>
        <dbReference type="ARBA" id="ARBA00004651"/>
    </source>
</evidence>
<keyword evidence="10" id="KW-1185">Reference proteome</keyword>
<protein>
    <submittedName>
        <fullName evidence="9">LTA synthase family protein</fullName>
    </submittedName>
</protein>
<name>A0A7G9B8K1_9FIRM</name>
<evidence type="ECO:0000256" key="6">
    <source>
        <dbReference type="ARBA" id="ARBA00023136"/>
    </source>
</evidence>
<evidence type="ECO:0000313" key="10">
    <source>
        <dbReference type="Proteomes" id="UP000515960"/>
    </source>
</evidence>
<dbReference type="AlphaFoldDB" id="A0A7G9B8K1"/>
<dbReference type="KEGG" id="ohi:H8790_09745"/>
<dbReference type="PANTHER" id="PTHR47371:SF3">
    <property type="entry name" value="PHOSPHOGLYCEROL TRANSFERASE I"/>
    <property type="match status" value="1"/>
</dbReference>
<keyword evidence="6 7" id="KW-0472">Membrane</keyword>
<sequence length="581" mass="64748">MHPVSTMAMIKSMLMRQPVLLLLNYLPLFLLILAFTCLLRNAFYATGLVGFVTALMSVANRVKIQIRDEPLVPRDFGLLKEAADAAGNYDLRLPWMLIGCVVAFGAIMVALGIFFPTKAPARQYLVRLAGFAVSVLALLLSIRFLYSSSNLYNSFSVTNPYYLTSVSNELGFPYYFCYHFSTYQVQKPEGYSKAQAAAWETGDTAGGGKDVHVIVVMNEAFSDLTNYDVFQYSEEEDPLKTFNALCGGENAVSGKVVVPGYAGGTANTEFDVATGMQTNNLHTTSAFRSFNRNLDSIFRVFGADGYHTVFMHPGDAWFYNRQNVYRWLGADEILFSADFVDSVSRGRWVTDDTVAENIILKFDEAVNNDQTLFDYAVTIQNHMSYTADKYGESGPYPAVPVDLPLSEEAQTLLSVYIEGLRDADAMLKKLTDHFSASDEPVVLVFFGDHLPYLGDDRLCYRELGLPMADDSAENFTSYETPYLIWCNDAAAAEVELDSLSLPADGQLSACYLGAVLLELTGRGDESAWFSYLNELRRQVPVMQNGVYETIDGTVTSSPEQMELISKYLNWSYYKLKDKKVS</sequence>
<evidence type="ECO:0000313" key="9">
    <source>
        <dbReference type="EMBL" id="QNL45882.1"/>
    </source>
</evidence>
<keyword evidence="3" id="KW-1003">Cell membrane</keyword>
<dbReference type="PANTHER" id="PTHR47371">
    <property type="entry name" value="LIPOTEICHOIC ACID SYNTHASE"/>
    <property type="match status" value="1"/>
</dbReference>
<dbReference type="Gene3D" id="3.40.720.10">
    <property type="entry name" value="Alkaline Phosphatase, subunit A"/>
    <property type="match status" value="1"/>
</dbReference>
<organism evidence="9 10">
    <name type="scientific">Oscillibacter hominis</name>
    <dbReference type="NCBI Taxonomy" id="2763056"/>
    <lineage>
        <taxon>Bacteria</taxon>
        <taxon>Bacillati</taxon>
        <taxon>Bacillota</taxon>
        <taxon>Clostridia</taxon>
        <taxon>Eubacteriales</taxon>
        <taxon>Oscillospiraceae</taxon>
        <taxon>Oscillibacter</taxon>
    </lineage>
</organism>
<proteinExistence type="predicted"/>
<keyword evidence="4 7" id="KW-0812">Transmembrane</keyword>
<dbReference type="EMBL" id="CP060490">
    <property type="protein sequence ID" value="QNL45882.1"/>
    <property type="molecule type" value="Genomic_DNA"/>
</dbReference>
<feature type="domain" description="Sulfatase N-terminal" evidence="8">
    <location>
        <begin position="212"/>
        <end position="495"/>
    </location>
</feature>
<feature type="transmembrane region" description="Helical" evidence="7">
    <location>
        <begin position="124"/>
        <end position="146"/>
    </location>
</feature>
<evidence type="ECO:0000256" key="7">
    <source>
        <dbReference type="SAM" id="Phobius"/>
    </source>
</evidence>
<reference evidence="9 10" key="1">
    <citation type="submission" date="2020-08" db="EMBL/GenBank/DDBJ databases">
        <authorList>
            <person name="Liu C."/>
            <person name="Sun Q."/>
        </authorList>
    </citation>
    <scope>NUCLEOTIDE SEQUENCE [LARGE SCALE GENOMIC DNA]</scope>
    <source>
        <strain evidence="9 10">NSJ-62</strain>
    </source>
</reference>
<dbReference type="Pfam" id="PF00884">
    <property type="entry name" value="Sulfatase"/>
    <property type="match status" value="1"/>
</dbReference>
<dbReference type="SUPFAM" id="SSF53649">
    <property type="entry name" value="Alkaline phosphatase-like"/>
    <property type="match status" value="1"/>
</dbReference>
<dbReference type="CDD" id="cd16015">
    <property type="entry name" value="LTA_synthase"/>
    <property type="match status" value="1"/>
</dbReference>
<evidence type="ECO:0000256" key="4">
    <source>
        <dbReference type="ARBA" id="ARBA00022692"/>
    </source>
</evidence>
<dbReference type="InterPro" id="IPR050448">
    <property type="entry name" value="OpgB/LTA_synthase_biosynth"/>
</dbReference>
<gene>
    <name evidence="9" type="ORF">H8790_09745</name>
</gene>
<evidence type="ECO:0000256" key="3">
    <source>
        <dbReference type="ARBA" id="ARBA00022475"/>
    </source>
</evidence>
<evidence type="ECO:0000256" key="2">
    <source>
        <dbReference type="ARBA" id="ARBA00004936"/>
    </source>
</evidence>
<dbReference type="Proteomes" id="UP000515960">
    <property type="component" value="Chromosome"/>
</dbReference>
<evidence type="ECO:0000259" key="8">
    <source>
        <dbReference type="Pfam" id="PF00884"/>
    </source>
</evidence>
<accession>A0A7G9B8K1</accession>
<keyword evidence="5 7" id="KW-1133">Transmembrane helix</keyword>
<dbReference type="InterPro" id="IPR017850">
    <property type="entry name" value="Alkaline_phosphatase_core_sf"/>
</dbReference>
<dbReference type="InterPro" id="IPR000917">
    <property type="entry name" value="Sulfatase_N"/>
</dbReference>
<dbReference type="GO" id="GO:0005886">
    <property type="term" value="C:plasma membrane"/>
    <property type="evidence" value="ECO:0007669"/>
    <property type="project" value="UniProtKB-SubCell"/>
</dbReference>
<feature type="transmembrane region" description="Helical" evidence="7">
    <location>
        <begin position="95"/>
        <end position="115"/>
    </location>
</feature>
<evidence type="ECO:0000256" key="5">
    <source>
        <dbReference type="ARBA" id="ARBA00022989"/>
    </source>
</evidence>
<comment type="subcellular location">
    <subcellularLocation>
        <location evidence="1">Cell membrane</location>
        <topology evidence="1">Multi-pass membrane protein</topology>
    </subcellularLocation>
</comment>